<protein>
    <recommendedName>
        <fullName evidence="1">GIY-YIG domain-containing protein</fullName>
    </recommendedName>
</protein>
<evidence type="ECO:0000259" key="1">
    <source>
        <dbReference type="PROSITE" id="PS50164"/>
    </source>
</evidence>
<dbReference type="EMBL" id="AP018907">
    <property type="protein sequence ID" value="BBF93412.1"/>
    <property type="molecule type" value="Genomic_DNA"/>
</dbReference>
<dbReference type="KEGG" id="blag:BLTE_20970"/>
<gene>
    <name evidence="2" type="ORF">BLTE_20970</name>
</gene>
<evidence type="ECO:0000313" key="2">
    <source>
        <dbReference type="EMBL" id="BBF93412.1"/>
    </source>
</evidence>
<name>A0A348G1H9_9HYPH</name>
<dbReference type="Pfam" id="PF14267">
    <property type="entry name" value="DUF4357"/>
    <property type="match status" value="1"/>
</dbReference>
<sequence>MTTAGRSIRLFLVDGTPTGIITAEIMNWTGHVIVAPRSRLADFVQRPEAGRTGVYFLVGENPESALKPLVYIGETDNVGKRLIQHNKDDSKAFFDRFCVVTSKDFNLTKAHARYLESRLISRAQGAGQSKLTNGTAPDFGRLPEADLADMDFFVAQIETVLPVLGMSFLKEAPTFSLSVRDSAAPGVGATAASGSDGDLVSDLSKANQPTMAAPTIFKAYDKRGNWSARAVEIDGQIVVLKGSHAAKTVRSSLSTKSRLRRDDLTSSGILVEDPEHSELYVFTEDVAFSSPSQASDVIFAYSSNGRTAWLVEGTRQTYAEWQEAQIAAHAPQGGDE</sequence>
<dbReference type="AlphaFoldDB" id="A0A348G1H9"/>
<evidence type="ECO:0000313" key="3">
    <source>
        <dbReference type="Proteomes" id="UP000266934"/>
    </source>
</evidence>
<accession>A0A348G1H9</accession>
<keyword evidence="3" id="KW-1185">Reference proteome</keyword>
<dbReference type="CDD" id="cd10447">
    <property type="entry name" value="GIY-YIG_unchar_2"/>
    <property type="match status" value="1"/>
</dbReference>
<feature type="domain" description="GIY-YIG" evidence="1">
    <location>
        <begin position="50"/>
        <end position="133"/>
    </location>
</feature>
<dbReference type="RefSeq" id="WP_244599953.1">
    <property type="nucleotide sequence ID" value="NZ_AP018907.1"/>
</dbReference>
<reference evidence="2 3" key="1">
    <citation type="submission" date="2018-08" db="EMBL/GenBank/DDBJ databases">
        <title>Complete genome sequencing of Blastochloris tepida GI.</title>
        <authorList>
            <person name="Tsukatani Y."/>
            <person name="Mori H."/>
        </authorList>
    </citation>
    <scope>NUCLEOTIDE SEQUENCE [LARGE SCALE GENOMIC DNA]</scope>
    <source>
        <strain evidence="2 3">GI</strain>
    </source>
</reference>
<dbReference type="PROSITE" id="PS50164">
    <property type="entry name" value="GIY_YIG"/>
    <property type="match status" value="1"/>
</dbReference>
<dbReference type="InterPro" id="IPR000305">
    <property type="entry name" value="GIY-YIG_endonuc"/>
</dbReference>
<proteinExistence type="predicted"/>
<organism evidence="2 3">
    <name type="scientific">Blastochloris tepida</name>
    <dbReference type="NCBI Taxonomy" id="2233851"/>
    <lineage>
        <taxon>Bacteria</taxon>
        <taxon>Pseudomonadati</taxon>
        <taxon>Pseudomonadota</taxon>
        <taxon>Alphaproteobacteria</taxon>
        <taxon>Hyphomicrobiales</taxon>
        <taxon>Blastochloridaceae</taxon>
        <taxon>Blastochloris</taxon>
    </lineage>
</organism>
<dbReference type="Proteomes" id="UP000266934">
    <property type="component" value="Chromosome"/>
</dbReference>
<dbReference type="InterPro" id="IPR025579">
    <property type="entry name" value="DUF4357"/>
</dbReference>